<accession>A0A1Y6CWX7</accession>
<dbReference type="EMBL" id="FWZT01000053">
    <property type="protein sequence ID" value="SMF84302.1"/>
    <property type="molecule type" value="Genomic_DNA"/>
</dbReference>
<proteinExistence type="predicted"/>
<evidence type="ECO:0000313" key="1">
    <source>
        <dbReference type="EMBL" id="SMF84302.1"/>
    </source>
</evidence>
<evidence type="ECO:0000313" key="2">
    <source>
        <dbReference type="Proteomes" id="UP000192907"/>
    </source>
</evidence>
<protein>
    <submittedName>
        <fullName evidence="1">Uncharacterized protein</fullName>
    </submittedName>
</protein>
<dbReference type="Proteomes" id="UP000192907">
    <property type="component" value="Unassembled WGS sequence"/>
</dbReference>
<name>A0A1Y6CWX7_9BACT</name>
<dbReference type="RefSeq" id="WP_132326462.1">
    <property type="nucleotide sequence ID" value="NZ_FWZT01000053.1"/>
</dbReference>
<gene>
    <name evidence="1" type="ORF">SAMN06296036_1536</name>
</gene>
<sequence>MSRDKCISAYRHHLANLIIEYQIMIARSKQDKITDNEFIEKIESIGSRIQHETQKLQEHLKSLE</sequence>
<organism evidence="1 2">
    <name type="scientific">Pseudobacteriovorax antillogorgiicola</name>
    <dbReference type="NCBI Taxonomy" id="1513793"/>
    <lineage>
        <taxon>Bacteria</taxon>
        <taxon>Pseudomonadati</taxon>
        <taxon>Bdellovibrionota</taxon>
        <taxon>Oligoflexia</taxon>
        <taxon>Oligoflexales</taxon>
        <taxon>Pseudobacteriovoracaceae</taxon>
        <taxon>Pseudobacteriovorax</taxon>
    </lineage>
</organism>
<reference evidence="2" key="1">
    <citation type="submission" date="2017-04" db="EMBL/GenBank/DDBJ databases">
        <authorList>
            <person name="Varghese N."/>
            <person name="Submissions S."/>
        </authorList>
    </citation>
    <scope>NUCLEOTIDE SEQUENCE [LARGE SCALE GENOMIC DNA]</scope>
    <source>
        <strain evidence="2">RKEM611</strain>
    </source>
</reference>
<keyword evidence="2" id="KW-1185">Reference proteome</keyword>
<dbReference type="AlphaFoldDB" id="A0A1Y6CWX7"/>